<dbReference type="STRING" id="402734.SAMN05660918_2394"/>
<dbReference type="OrthoDB" id="679529at2"/>
<dbReference type="Proteomes" id="UP000199702">
    <property type="component" value="Unassembled WGS sequence"/>
</dbReference>
<dbReference type="RefSeq" id="WP_091313717.1">
    <property type="nucleotide sequence ID" value="NZ_CBCSJU010000001.1"/>
</dbReference>
<name>A0A1H6W1Q7_9FLAO</name>
<dbReference type="AlphaFoldDB" id="A0A1H6W1Q7"/>
<proteinExistence type="predicted"/>
<evidence type="ECO:0000256" key="1">
    <source>
        <dbReference type="SAM" id="Phobius"/>
    </source>
</evidence>
<accession>A0A1H6W1Q7</accession>
<keyword evidence="1" id="KW-0812">Transmembrane</keyword>
<sequence length="71" mass="8040">MNAIKKYLGIVWMALAAAVAYYSYEIFGGKFATGKQEDLVFAIIIFFVLLPLIVSGLAIFGWYSFKNEYED</sequence>
<reference evidence="3" key="1">
    <citation type="submission" date="2016-10" db="EMBL/GenBank/DDBJ databases">
        <authorList>
            <person name="Varghese N."/>
            <person name="Submissions S."/>
        </authorList>
    </citation>
    <scope>NUCLEOTIDE SEQUENCE [LARGE SCALE GENOMIC DNA]</scope>
    <source>
        <strain evidence="3">DSM 17934</strain>
    </source>
</reference>
<dbReference type="InterPro" id="IPR049211">
    <property type="entry name" value="DUF6814"/>
</dbReference>
<organism evidence="2 3">
    <name type="scientific">Flavobacterium terrigena</name>
    <dbReference type="NCBI Taxonomy" id="402734"/>
    <lineage>
        <taxon>Bacteria</taxon>
        <taxon>Pseudomonadati</taxon>
        <taxon>Bacteroidota</taxon>
        <taxon>Flavobacteriia</taxon>
        <taxon>Flavobacteriales</taxon>
        <taxon>Flavobacteriaceae</taxon>
        <taxon>Flavobacterium</taxon>
    </lineage>
</organism>
<dbReference type="EMBL" id="FNYA01000006">
    <property type="protein sequence ID" value="SEJ10823.1"/>
    <property type="molecule type" value="Genomic_DNA"/>
</dbReference>
<evidence type="ECO:0000313" key="3">
    <source>
        <dbReference type="Proteomes" id="UP000199702"/>
    </source>
</evidence>
<evidence type="ECO:0000313" key="2">
    <source>
        <dbReference type="EMBL" id="SEJ10823.1"/>
    </source>
</evidence>
<protein>
    <submittedName>
        <fullName evidence="2">Uncharacterized protein</fullName>
    </submittedName>
</protein>
<gene>
    <name evidence="2" type="ORF">SAMN05660918_2394</name>
</gene>
<keyword evidence="1" id="KW-1133">Transmembrane helix</keyword>
<keyword evidence="1" id="KW-0472">Membrane</keyword>
<feature type="transmembrane region" description="Helical" evidence="1">
    <location>
        <begin position="7"/>
        <end position="24"/>
    </location>
</feature>
<feature type="transmembrane region" description="Helical" evidence="1">
    <location>
        <begin position="39"/>
        <end position="65"/>
    </location>
</feature>
<dbReference type="Pfam" id="PF20664">
    <property type="entry name" value="DUF6814"/>
    <property type="match status" value="1"/>
</dbReference>
<keyword evidence="3" id="KW-1185">Reference proteome</keyword>